<gene>
    <name evidence="1" type="ORF">AVEN_108200_1</name>
</gene>
<keyword evidence="2" id="KW-1185">Reference proteome</keyword>
<reference evidence="1 2" key="1">
    <citation type="journal article" date="2019" name="Sci. Rep.">
        <title>Orb-weaving spider Araneus ventricosus genome elucidates the spidroin gene catalogue.</title>
        <authorList>
            <person name="Kono N."/>
            <person name="Nakamura H."/>
            <person name="Ohtoshi R."/>
            <person name="Moran D.A.P."/>
            <person name="Shinohara A."/>
            <person name="Yoshida Y."/>
            <person name="Fujiwara M."/>
            <person name="Mori M."/>
            <person name="Tomita M."/>
            <person name="Arakawa K."/>
        </authorList>
    </citation>
    <scope>NUCLEOTIDE SEQUENCE [LARGE SCALE GENOMIC DNA]</scope>
</reference>
<accession>A0A4Y2I2Q6</accession>
<feature type="non-terminal residue" evidence="1">
    <location>
        <position position="30"/>
    </location>
</feature>
<name>A0A4Y2I2Q6_ARAVE</name>
<evidence type="ECO:0000313" key="1">
    <source>
        <dbReference type="EMBL" id="GBM72047.1"/>
    </source>
</evidence>
<comment type="caution">
    <text evidence="1">The sequence shown here is derived from an EMBL/GenBank/DDBJ whole genome shotgun (WGS) entry which is preliminary data.</text>
</comment>
<evidence type="ECO:0000313" key="2">
    <source>
        <dbReference type="Proteomes" id="UP000499080"/>
    </source>
</evidence>
<protein>
    <submittedName>
        <fullName evidence="1">Uncharacterized protein</fullName>
    </submittedName>
</protein>
<proteinExistence type="predicted"/>
<sequence length="30" mass="3265">MLVTMPLALLQGPDMEEHPIESASRLLNSA</sequence>
<organism evidence="1 2">
    <name type="scientific">Araneus ventricosus</name>
    <name type="common">Orbweaver spider</name>
    <name type="synonym">Epeira ventricosa</name>
    <dbReference type="NCBI Taxonomy" id="182803"/>
    <lineage>
        <taxon>Eukaryota</taxon>
        <taxon>Metazoa</taxon>
        <taxon>Ecdysozoa</taxon>
        <taxon>Arthropoda</taxon>
        <taxon>Chelicerata</taxon>
        <taxon>Arachnida</taxon>
        <taxon>Araneae</taxon>
        <taxon>Araneomorphae</taxon>
        <taxon>Entelegynae</taxon>
        <taxon>Araneoidea</taxon>
        <taxon>Araneidae</taxon>
        <taxon>Araneus</taxon>
    </lineage>
</organism>
<dbReference type="Proteomes" id="UP000499080">
    <property type="component" value="Unassembled WGS sequence"/>
</dbReference>
<dbReference type="AlphaFoldDB" id="A0A4Y2I2Q6"/>
<dbReference type="EMBL" id="BGPR01002353">
    <property type="protein sequence ID" value="GBM72047.1"/>
    <property type="molecule type" value="Genomic_DNA"/>
</dbReference>